<proteinExistence type="predicted"/>
<gene>
    <name evidence="1" type="ORF">PACLA_8A060428</name>
</gene>
<dbReference type="AlphaFoldDB" id="A0A7D9DQB2"/>
<protein>
    <submittedName>
        <fullName evidence="1">Uncharacterized protein</fullName>
    </submittedName>
</protein>
<reference evidence="1" key="1">
    <citation type="submission" date="2020-04" db="EMBL/GenBank/DDBJ databases">
        <authorList>
            <person name="Alioto T."/>
            <person name="Alioto T."/>
            <person name="Gomez Garrido J."/>
        </authorList>
    </citation>
    <scope>NUCLEOTIDE SEQUENCE</scope>
    <source>
        <strain evidence="1">A484AB</strain>
    </source>
</reference>
<name>A0A7D9DQB2_PARCT</name>
<dbReference type="Proteomes" id="UP001152795">
    <property type="component" value="Unassembled WGS sequence"/>
</dbReference>
<organism evidence="1 2">
    <name type="scientific">Paramuricea clavata</name>
    <name type="common">Red gorgonian</name>
    <name type="synonym">Violescent sea-whip</name>
    <dbReference type="NCBI Taxonomy" id="317549"/>
    <lineage>
        <taxon>Eukaryota</taxon>
        <taxon>Metazoa</taxon>
        <taxon>Cnidaria</taxon>
        <taxon>Anthozoa</taxon>
        <taxon>Octocorallia</taxon>
        <taxon>Malacalcyonacea</taxon>
        <taxon>Plexauridae</taxon>
        <taxon>Paramuricea</taxon>
    </lineage>
</organism>
<dbReference type="EMBL" id="CACRXK020001650">
    <property type="protein sequence ID" value="CAB3990387.1"/>
    <property type="molecule type" value="Genomic_DNA"/>
</dbReference>
<accession>A0A7D9DQB2</accession>
<keyword evidence="2" id="KW-1185">Reference proteome</keyword>
<evidence type="ECO:0000313" key="2">
    <source>
        <dbReference type="Proteomes" id="UP001152795"/>
    </source>
</evidence>
<comment type="caution">
    <text evidence="1">The sequence shown here is derived from an EMBL/GenBank/DDBJ whole genome shotgun (WGS) entry which is preliminary data.</text>
</comment>
<evidence type="ECO:0000313" key="1">
    <source>
        <dbReference type="EMBL" id="CAB3990387.1"/>
    </source>
</evidence>
<sequence length="450" mass="50585">MKSITDRLIADLEKIHVSLLAPWQKLDAIRTFIQPGLTYALRSCPVSRESLKEYRSKLVGILKSICHLPKRASNSYLFADKSVGGLGFQDPFDERHVQTIVHTVKIISASDPLIVNISRDQLTSVVKRCVKSKDIPSSKVIDGFLSGSQDGSLANHQNSSITLWSRCRISCRALNVLIHDAMGKISISMNESTTDGDKKVASFLHRHMKLKHASILKSLKDQGKVARCLESCRLISTNNWSFDGTGLRFCDWRFIHRARTNTLPTNDVKSRWSDASPVCRRCHSLNVNETLPHIICHCKPNMTAITARHNRILNRLTNAIHLGEVTIDQVVPGAPGLNRPDIVVRSGNKVIIIDVTCPFKNDDSSLEMAAQRKVNKYDYLIDHFQQHNQDAKVFGFVVGSLGAWFNGNENVLNELQINSRYRTLFRKLCCADAIRVSRNIYVQHLTGVPQ</sequence>
<dbReference type="OrthoDB" id="6779578at2759"/>